<gene>
    <name evidence="3" type="ORF">ROH8110_00115</name>
</gene>
<dbReference type="InterPro" id="IPR002035">
    <property type="entry name" value="VWF_A"/>
</dbReference>
<dbReference type="Pfam" id="PF00092">
    <property type="entry name" value="VWA"/>
    <property type="match status" value="1"/>
</dbReference>
<dbReference type="EMBL" id="FWFU01000001">
    <property type="protein sequence ID" value="SLN11654.1"/>
    <property type="molecule type" value="Genomic_DNA"/>
</dbReference>
<accession>A0A1X6Y638</accession>
<reference evidence="3 4" key="1">
    <citation type="submission" date="2017-03" db="EMBL/GenBank/DDBJ databases">
        <authorList>
            <person name="Afonso C.L."/>
            <person name="Miller P.J."/>
            <person name="Scott M.A."/>
            <person name="Spackman E."/>
            <person name="Goraichik I."/>
            <person name="Dimitrov K.M."/>
            <person name="Suarez D.L."/>
            <person name="Swayne D.E."/>
        </authorList>
    </citation>
    <scope>NUCLEOTIDE SEQUENCE [LARGE SCALE GENOMIC DNA]</scope>
    <source>
        <strain evidence="3 4">CECT 8110</strain>
    </source>
</reference>
<dbReference type="SUPFAM" id="SSF53300">
    <property type="entry name" value="vWA-like"/>
    <property type="match status" value="1"/>
</dbReference>
<dbReference type="Gene3D" id="3.40.50.410">
    <property type="entry name" value="von Willebrand factor, type A domain"/>
    <property type="match status" value="1"/>
</dbReference>
<dbReference type="RefSeq" id="WP_085815864.1">
    <property type="nucleotide sequence ID" value="NZ_FWFU01000001.1"/>
</dbReference>
<sequence length="629" mass="69378">MIHLLDLMEPEETVGNLWHDMATRRARGDGEGDEDRAIAFAEIRASAATLFRALGGAAGTEIVPAPAAASDHRPDRLRRIGTPREMLHVADFDGEKLRLPPVMDAFPSREMNRAAYLWLAALAACVEIPARHDDPLAADRAEIAAIAEAADIAYDACPGLRAPYEALCRHVAGNRARSGLPACERGVERLILDQLNGLSPAEECLTCPAPRGYRTYAPVPIWLRLRTRESGAGAAPDGDEPAANQPAFAARTRKEARREERDQANRNDSFIVHRFESIMSWAESLNINRMVDDDDQDNAQKAAEDQDHISLSQHFKRAATRLRLSLDLSPQDAEHERVAGKFTYPEWNRRSGDYMPDHTRVLEIEAKPAAQYRPDPRLVERVKRQFAPLHPRRVILPRQLDGDDLDLDAVIASRSDLAAGHEGSDRVWQAGRPVARDLSVAILLDSSRSTEAALGDHTVIGAAREALSALAAGIDTAGDRLAIWSFSSLRRDRVFLQRAKAFDEPMSPDVTARIGGFRPGHYTRLGAAIRHVSAQLADEGATRRLLLVLTDGKPNDLDHYEGVHGIEDSRMAVREARALGQAIHGVIVDADGQDWFARIFGRAGFTLLPDPDRLPRALPEIYQTLTTET</sequence>
<feature type="compositionally biased region" description="Basic and acidic residues" evidence="1">
    <location>
        <begin position="252"/>
        <end position="265"/>
    </location>
</feature>
<dbReference type="CDD" id="cd01454">
    <property type="entry name" value="vWA_norD_type"/>
    <property type="match status" value="1"/>
</dbReference>
<feature type="domain" description="VWFA" evidence="2">
    <location>
        <begin position="439"/>
        <end position="588"/>
    </location>
</feature>
<dbReference type="PANTHER" id="PTHR41248:SF1">
    <property type="entry name" value="NORD PROTEIN"/>
    <property type="match status" value="1"/>
</dbReference>
<dbReference type="InterPro" id="IPR036465">
    <property type="entry name" value="vWFA_dom_sf"/>
</dbReference>
<protein>
    <submittedName>
        <fullName evidence="3">von Willebrand factor type A domain protein</fullName>
    </submittedName>
</protein>
<dbReference type="Proteomes" id="UP000193207">
    <property type="component" value="Unassembled WGS sequence"/>
</dbReference>
<feature type="region of interest" description="Disordered" evidence="1">
    <location>
        <begin position="230"/>
        <end position="265"/>
    </location>
</feature>
<keyword evidence="4" id="KW-1185">Reference proteome</keyword>
<dbReference type="OrthoDB" id="9758211at2"/>
<dbReference type="PROSITE" id="PS50234">
    <property type="entry name" value="VWFA"/>
    <property type="match status" value="1"/>
</dbReference>
<name>A0A1X6Y638_9RHOB</name>
<evidence type="ECO:0000259" key="2">
    <source>
        <dbReference type="PROSITE" id="PS50234"/>
    </source>
</evidence>
<organism evidence="3 4">
    <name type="scientific">Roseovarius halotolerans</name>
    <dbReference type="NCBI Taxonomy" id="505353"/>
    <lineage>
        <taxon>Bacteria</taxon>
        <taxon>Pseudomonadati</taxon>
        <taxon>Pseudomonadota</taxon>
        <taxon>Alphaproteobacteria</taxon>
        <taxon>Rhodobacterales</taxon>
        <taxon>Roseobacteraceae</taxon>
        <taxon>Roseovarius</taxon>
    </lineage>
</organism>
<proteinExistence type="predicted"/>
<evidence type="ECO:0000256" key="1">
    <source>
        <dbReference type="SAM" id="MobiDB-lite"/>
    </source>
</evidence>
<evidence type="ECO:0000313" key="3">
    <source>
        <dbReference type="EMBL" id="SLN11654.1"/>
    </source>
</evidence>
<evidence type="ECO:0000313" key="4">
    <source>
        <dbReference type="Proteomes" id="UP000193207"/>
    </source>
</evidence>
<dbReference type="InterPro" id="IPR051928">
    <property type="entry name" value="NorD/CobT"/>
</dbReference>
<dbReference type="PANTHER" id="PTHR41248">
    <property type="entry name" value="NORD PROTEIN"/>
    <property type="match status" value="1"/>
</dbReference>
<dbReference type="SMART" id="SM00327">
    <property type="entry name" value="VWA"/>
    <property type="match status" value="1"/>
</dbReference>
<dbReference type="AlphaFoldDB" id="A0A1X6Y638"/>